<evidence type="ECO:0000313" key="12">
    <source>
        <dbReference type="Ensembl" id="ENSNMLP00000043863.1"/>
    </source>
</evidence>
<keyword evidence="13" id="KW-1185">Reference proteome</keyword>
<feature type="chain" id="PRO_5034772657" description="glucuronosyltransferase" evidence="11">
    <location>
        <begin position="21"/>
        <end position="463"/>
    </location>
</feature>
<evidence type="ECO:0000256" key="1">
    <source>
        <dbReference type="ARBA" id="ARBA00004167"/>
    </source>
</evidence>
<feature type="signal peptide" evidence="11">
    <location>
        <begin position="1"/>
        <end position="20"/>
    </location>
</feature>
<dbReference type="CDD" id="cd03784">
    <property type="entry name" value="GT1_Gtf-like"/>
    <property type="match status" value="1"/>
</dbReference>
<dbReference type="PANTHER" id="PTHR48043">
    <property type="entry name" value="EG:EG0003.4 PROTEIN-RELATED"/>
    <property type="match status" value="1"/>
</dbReference>
<dbReference type="GO" id="GO:0016020">
    <property type="term" value="C:membrane"/>
    <property type="evidence" value="ECO:0007669"/>
    <property type="project" value="UniProtKB-SubCell"/>
</dbReference>
<evidence type="ECO:0000256" key="4">
    <source>
        <dbReference type="ARBA" id="ARBA00022676"/>
    </source>
</evidence>
<protein>
    <recommendedName>
        <fullName evidence="3">glucuronosyltransferase</fullName>
        <ecNumber evidence="3">2.4.1.17</ecNumber>
    </recommendedName>
</protein>
<sequence length="463" mass="52245">MGWFPVLGLLLCLSVGLSEGSKLLVAPMDGSHWLSMKILVMELSARGHEVVVLVPENSLLIKGSQTFTTVIYKVPYTKEELDGKFNELRKGVFSPPKFSDLMTNVERLVNFTTMQVKGCEYMLNNKELMDQLRGEGFDAMLSDPFIPCGSVLAHMFSIPAVYFLNGLPCQLDFRANQCPSPPSYIPIFYSGNTDKMNFLQRDMTYQKLLGEGAIWLLRNDFTFQWPRPIMPNMVFIGGINCVTTKPLPADLEEFVEGSGDDGFIVFTMGSMVSDMPLKTATFFFEAFRQIPQRVLWRYEGKVPENAPKNVKLLKWLPQNDLLAHPKARLFMTHGGTHGIYEGICHGRDNVHRMTARGVAEQLLIFDLSTEAIKMQTLSSLHHDRPVPPLDLAVFWTEFVMRHKGADHLRVAAHDLNWIQYFCLDVLAFLTLIVVTVIGITVKCCLFCTRKCCGRGTAVKKKQA</sequence>
<evidence type="ECO:0000256" key="3">
    <source>
        <dbReference type="ARBA" id="ARBA00012544"/>
    </source>
</evidence>
<dbReference type="FunFam" id="3.40.50.2000:FF:000021">
    <property type="entry name" value="UDP-glucuronosyltransferase"/>
    <property type="match status" value="1"/>
</dbReference>
<evidence type="ECO:0000256" key="2">
    <source>
        <dbReference type="ARBA" id="ARBA00009995"/>
    </source>
</evidence>
<dbReference type="Pfam" id="PF00201">
    <property type="entry name" value="UDPGT"/>
    <property type="match status" value="1"/>
</dbReference>
<evidence type="ECO:0000256" key="10">
    <source>
        <dbReference type="SAM" id="Phobius"/>
    </source>
</evidence>
<dbReference type="Proteomes" id="UP000694523">
    <property type="component" value="Unplaced"/>
</dbReference>
<dbReference type="PANTHER" id="PTHR48043:SF161">
    <property type="entry name" value="UDP GLUCURONOSYLTRANSFERASE FAMILY 1 MEMBER A1"/>
    <property type="match status" value="1"/>
</dbReference>
<dbReference type="Ensembl" id="ENSNMLT00000048694.1">
    <property type="protein sequence ID" value="ENSNMLP00000043863.1"/>
    <property type="gene ID" value="ENSNMLG00000026535.1"/>
</dbReference>
<keyword evidence="4" id="KW-0328">Glycosyltransferase</keyword>
<evidence type="ECO:0000256" key="9">
    <source>
        <dbReference type="ARBA" id="ARBA00023180"/>
    </source>
</evidence>
<organism evidence="12 13">
    <name type="scientific">Neogobius melanostomus</name>
    <name type="common">round goby</name>
    <dbReference type="NCBI Taxonomy" id="47308"/>
    <lineage>
        <taxon>Eukaryota</taxon>
        <taxon>Metazoa</taxon>
        <taxon>Chordata</taxon>
        <taxon>Craniata</taxon>
        <taxon>Vertebrata</taxon>
        <taxon>Euteleostomi</taxon>
        <taxon>Actinopterygii</taxon>
        <taxon>Neopterygii</taxon>
        <taxon>Teleostei</taxon>
        <taxon>Neoteleostei</taxon>
        <taxon>Acanthomorphata</taxon>
        <taxon>Gobiaria</taxon>
        <taxon>Gobiiformes</taxon>
        <taxon>Gobioidei</taxon>
        <taxon>Gobiidae</taxon>
        <taxon>Benthophilinae</taxon>
        <taxon>Neogobiini</taxon>
        <taxon>Neogobius</taxon>
    </lineage>
</organism>
<dbReference type="FunFam" id="3.40.50.2000:FF:000066">
    <property type="entry name" value="UDP-glucuronosyltransferase 1-1"/>
    <property type="match status" value="1"/>
</dbReference>
<feature type="transmembrane region" description="Helical" evidence="10">
    <location>
        <begin position="417"/>
        <end position="441"/>
    </location>
</feature>
<keyword evidence="8 10" id="KW-1133">Transmembrane helix</keyword>
<name>A0A8C6V2R6_9GOBI</name>
<reference evidence="12" key="1">
    <citation type="submission" date="2025-08" db="UniProtKB">
        <authorList>
            <consortium name="Ensembl"/>
        </authorList>
    </citation>
    <scope>IDENTIFICATION</scope>
</reference>
<accession>A0A8C6V2R6</accession>
<keyword evidence="7 11" id="KW-0732">Signal</keyword>
<evidence type="ECO:0000256" key="6">
    <source>
        <dbReference type="ARBA" id="ARBA00022692"/>
    </source>
</evidence>
<evidence type="ECO:0000313" key="13">
    <source>
        <dbReference type="Proteomes" id="UP000694523"/>
    </source>
</evidence>
<dbReference type="InterPro" id="IPR050271">
    <property type="entry name" value="UDP-glycosyltransferase"/>
</dbReference>
<comment type="subcellular location">
    <subcellularLocation>
        <location evidence="1">Membrane</location>
        <topology evidence="1">Single-pass membrane protein</topology>
    </subcellularLocation>
</comment>
<evidence type="ECO:0000256" key="7">
    <source>
        <dbReference type="ARBA" id="ARBA00022729"/>
    </source>
</evidence>
<keyword evidence="10" id="KW-0472">Membrane</keyword>
<evidence type="ECO:0000256" key="8">
    <source>
        <dbReference type="ARBA" id="ARBA00022989"/>
    </source>
</evidence>
<evidence type="ECO:0000256" key="11">
    <source>
        <dbReference type="SAM" id="SignalP"/>
    </source>
</evidence>
<comment type="similarity">
    <text evidence="2">Belongs to the UDP-glycosyltransferase family.</text>
</comment>
<dbReference type="SUPFAM" id="SSF53756">
    <property type="entry name" value="UDP-Glycosyltransferase/glycogen phosphorylase"/>
    <property type="match status" value="1"/>
</dbReference>
<keyword evidence="9" id="KW-0325">Glycoprotein</keyword>
<keyword evidence="6 10" id="KW-0812">Transmembrane</keyword>
<dbReference type="AlphaFoldDB" id="A0A8C6V2R6"/>
<dbReference type="InterPro" id="IPR002213">
    <property type="entry name" value="UDP_glucos_trans"/>
</dbReference>
<dbReference type="EC" id="2.4.1.17" evidence="3"/>
<reference evidence="12" key="2">
    <citation type="submission" date="2025-09" db="UniProtKB">
        <authorList>
            <consortium name="Ensembl"/>
        </authorList>
    </citation>
    <scope>IDENTIFICATION</scope>
</reference>
<dbReference type="GO" id="GO:0015020">
    <property type="term" value="F:glucuronosyltransferase activity"/>
    <property type="evidence" value="ECO:0007669"/>
    <property type="project" value="UniProtKB-EC"/>
</dbReference>
<proteinExistence type="inferred from homology"/>
<keyword evidence="5" id="KW-0808">Transferase</keyword>
<evidence type="ECO:0000256" key="5">
    <source>
        <dbReference type="ARBA" id="ARBA00022679"/>
    </source>
</evidence>
<dbReference type="Gene3D" id="3.40.50.2000">
    <property type="entry name" value="Glycogen Phosphorylase B"/>
    <property type="match status" value="2"/>
</dbReference>